<gene>
    <name evidence="1" type="ORF">FisN_4Hu302</name>
</gene>
<evidence type="ECO:0000313" key="2">
    <source>
        <dbReference type="Proteomes" id="UP000198406"/>
    </source>
</evidence>
<dbReference type="AlphaFoldDB" id="A0A1Z5KEJ9"/>
<dbReference type="InParanoid" id="A0A1Z5KEJ9"/>
<evidence type="ECO:0000313" key="1">
    <source>
        <dbReference type="EMBL" id="GAX24744.1"/>
    </source>
</evidence>
<protein>
    <submittedName>
        <fullName evidence="1">Uncharacterized protein</fullName>
    </submittedName>
</protein>
<comment type="caution">
    <text evidence="1">The sequence shown here is derived from an EMBL/GenBank/DDBJ whole genome shotgun (WGS) entry which is preliminary data.</text>
</comment>
<name>A0A1Z5KEJ9_FISSO</name>
<dbReference type="Proteomes" id="UP000198406">
    <property type="component" value="Unassembled WGS sequence"/>
</dbReference>
<accession>A0A1Z5KEJ9</accession>
<keyword evidence="2" id="KW-1185">Reference proteome</keyword>
<sequence length="73" mass="8415">MFERLDMPAVDEECALFPFSAKTKALDYAINMDHIQPEDFDFLEIVSPSFSIMFIDEGDDGGEISERLLTFRF</sequence>
<organism evidence="1 2">
    <name type="scientific">Fistulifera solaris</name>
    <name type="common">Oleaginous diatom</name>
    <dbReference type="NCBI Taxonomy" id="1519565"/>
    <lineage>
        <taxon>Eukaryota</taxon>
        <taxon>Sar</taxon>
        <taxon>Stramenopiles</taxon>
        <taxon>Ochrophyta</taxon>
        <taxon>Bacillariophyta</taxon>
        <taxon>Bacillariophyceae</taxon>
        <taxon>Bacillariophycidae</taxon>
        <taxon>Naviculales</taxon>
        <taxon>Naviculaceae</taxon>
        <taxon>Fistulifera</taxon>
    </lineage>
</organism>
<dbReference type="EMBL" id="BDSP01000213">
    <property type="protein sequence ID" value="GAX24744.1"/>
    <property type="molecule type" value="Genomic_DNA"/>
</dbReference>
<proteinExistence type="predicted"/>
<reference evidence="1 2" key="1">
    <citation type="journal article" date="2015" name="Plant Cell">
        <title>Oil accumulation by the oleaginous diatom Fistulifera solaris as revealed by the genome and transcriptome.</title>
        <authorList>
            <person name="Tanaka T."/>
            <person name="Maeda Y."/>
            <person name="Veluchamy A."/>
            <person name="Tanaka M."/>
            <person name="Abida H."/>
            <person name="Marechal E."/>
            <person name="Bowler C."/>
            <person name="Muto M."/>
            <person name="Sunaga Y."/>
            <person name="Tanaka M."/>
            <person name="Yoshino T."/>
            <person name="Taniguchi T."/>
            <person name="Fukuda Y."/>
            <person name="Nemoto M."/>
            <person name="Matsumoto M."/>
            <person name="Wong P.S."/>
            <person name="Aburatani S."/>
            <person name="Fujibuchi W."/>
        </authorList>
    </citation>
    <scope>NUCLEOTIDE SEQUENCE [LARGE SCALE GENOMIC DNA]</scope>
    <source>
        <strain evidence="1 2">JPCC DA0580</strain>
    </source>
</reference>